<accession>A0ABV9PWJ7</accession>
<evidence type="ECO:0000313" key="1">
    <source>
        <dbReference type="EMBL" id="MFC4765823.1"/>
    </source>
</evidence>
<dbReference type="EMBL" id="JBHSHC010000002">
    <property type="protein sequence ID" value="MFC4765823.1"/>
    <property type="molecule type" value="Genomic_DNA"/>
</dbReference>
<keyword evidence="2" id="KW-1185">Reference proteome</keyword>
<gene>
    <name evidence="1" type="ORF">ACFO8Q_00175</name>
</gene>
<evidence type="ECO:0000313" key="2">
    <source>
        <dbReference type="Proteomes" id="UP001596002"/>
    </source>
</evidence>
<reference evidence="2" key="1">
    <citation type="journal article" date="2019" name="Int. J. Syst. Evol. Microbiol.">
        <title>The Global Catalogue of Microorganisms (GCM) 10K type strain sequencing project: providing services to taxonomists for standard genome sequencing and annotation.</title>
        <authorList>
            <consortium name="The Broad Institute Genomics Platform"/>
            <consortium name="The Broad Institute Genome Sequencing Center for Infectious Disease"/>
            <person name="Wu L."/>
            <person name="Ma J."/>
        </authorList>
    </citation>
    <scope>NUCLEOTIDE SEQUENCE [LARGE SCALE GENOMIC DNA]</scope>
    <source>
        <strain evidence="2">WYCCWR 12678</strain>
    </source>
</reference>
<protein>
    <submittedName>
        <fullName evidence="1">Uncharacterized protein</fullName>
    </submittedName>
</protein>
<sequence length="48" mass="5309">MLIAIFIVLAGCTLYFLLKPPSIAPETEMVIHQKVDVPVYGYEANSNV</sequence>
<dbReference type="RefSeq" id="WP_380023374.1">
    <property type="nucleotide sequence ID" value="NZ_JBHSHC010000002.1"/>
</dbReference>
<proteinExistence type="predicted"/>
<comment type="caution">
    <text evidence="1">The sequence shown here is derived from an EMBL/GenBank/DDBJ whole genome shotgun (WGS) entry which is preliminary data.</text>
</comment>
<name>A0ABV9PWJ7_9BACL</name>
<organism evidence="1 2">
    <name type="scientific">Effusibacillus consociatus</name>
    <dbReference type="NCBI Taxonomy" id="1117041"/>
    <lineage>
        <taxon>Bacteria</taxon>
        <taxon>Bacillati</taxon>
        <taxon>Bacillota</taxon>
        <taxon>Bacilli</taxon>
        <taxon>Bacillales</taxon>
        <taxon>Alicyclobacillaceae</taxon>
        <taxon>Effusibacillus</taxon>
    </lineage>
</organism>
<dbReference type="Proteomes" id="UP001596002">
    <property type="component" value="Unassembled WGS sequence"/>
</dbReference>